<evidence type="ECO:0000313" key="14">
    <source>
        <dbReference type="EMBL" id="KAH7517228.1"/>
    </source>
</evidence>
<dbReference type="GO" id="GO:0003714">
    <property type="term" value="F:transcription corepressor activity"/>
    <property type="evidence" value="ECO:0007669"/>
    <property type="project" value="InterPro"/>
</dbReference>
<keyword evidence="9" id="KW-0539">Nucleus</keyword>
<feature type="region of interest" description="Disordered" evidence="12">
    <location>
        <begin position="160"/>
        <end position="296"/>
    </location>
</feature>
<dbReference type="Pfam" id="PF00416">
    <property type="entry name" value="Ribosomal_S13"/>
    <property type="match status" value="1"/>
</dbReference>
<dbReference type="GO" id="GO:0006412">
    <property type="term" value="P:translation"/>
    <property type="evidence" value="ECO:0007669"/>
    <property type="project" value="InterPro"/>
</dbReference>
<reference evidence="14" key="1">
    <citation type="journal article" date="2021" name="Front. Plant Sci.">
        <title>Chromosome-Scale Genome Assembly for Chinese Sour Jujube and Insights Into Its Genome Evolution and Domestication Signature.</title>
        <authorList>
            <person name="Shen L.-Y."/>
            <person name="Luo H."/>
            <person name="Wang X.-L."/>
            <person name="Wang X.-M."/>
            <person name="Qiu X.-J."/>
            <person name="Liu H."/>
            <person name="Zhou S.-S."/>
            <person name="Jia K.-H."/>
            <person name="Nie S."/>
            <person name="Bao Y.-T."/>
            <person name="Zhang R.-G."/>
            <person name="Yun Q.-Z."/>
            <person name="Chai Y.-H."/>
            <person name="Lu J.-Y."/>
            <person name="Li Y."/>
            <person name="Zhao S.-W."/>
            <person name="Mao J.-F."/>
            <person name="Jia S.-G."/>
            <person name="Mao Y.-M."/>
        </authorList>
    </citation>
    <scope>NUCLEOTIDE SEQUENCE</scope>
    <source>
        <strain evidence="14">AT0</strain>
        <tissue evidence="14">Leaf</tissue>
    </source>
</reference>
<dbReference type="SUPFAM" id="SSF46946">
    <property type="entry name" value="S13-like H2TH domain"/>
    <property type="match status" value="1"/>
</dbReference>
<dbReference type="PANTHER" id="PTHR46309:SF1">
    <property type="entry name" value="PHD FINGER PROTEIN 12"/>
    <property type="match status" value="1"/>
</dbReference>
<dbReference type="InterPro" id="IPR054292">
    <property type="entry name" value="DUF7028"/>
</dbReference>
<dbReference type="FunFam" id="1.10.8.50:FF:000002">
    <property type="entry name" value="40S ribosomal protein S18"/>
    <property type="match status" value="1"/>
</dbReference>
<dbReference type="InterPro" id="IPR017956">
    <property type="entry name" value="AT_hook_DNA-bd_motif"/>
</dbReference>
<keyword evidence="5" id="KW-0479">Metal-binding</keyword>
<dbReference type="InterPro" id="IPR001892">
    <property type="entry name" value="Ribosomal_uS13"/>
</dbReference>
<dbReference type="InterPro" id="IPR027437">
    <property type="entry name" value="Rbsml_uS13_C"/>
</dbReference>
<feature type="compositionally biased region" description="Basic residues" evidence="12">
    <location>
        <begin position="538"/>
        <end position="553"/>
    </location>
</feature>
<dbReference type="PROSITE" id="PS50016">
    <property type="entry name" value="ZF_PHD_2"/>
    <property type="match status" value="1"/>
</dbReference>
<dbReference type="SMART" id="SM00384">
    <property type="entry name" value="AT_hook"/>
    <property type="match status" value="5"/>
</dbReference>
<dbReference type="FunFam" id="3.30.40.10:FF:000465">
    <property type="entry name" value="Increased DNA methylation 1"/>
    <property type="match status" value="1"/>
</dbReference>
<gene>
    <name evidence="14" type="ORF">FEM48_Zijuj09G0040700</name>
</gene>
<feature type="compositionally biased region" description="Basic residues" evidence="12">
    <location>
        <begin position="194"/>
        <end position="204"/>
    </location>
</feature>
<evidence type="ECO:0000256" key="7">
    <source>
        <dbReference type="ARBA" id="ARBA00022833"/>
    </source>
</evidence>
<evidence type="ECO:0000256" key="12">
    <source>
        <dbReference type="SAM" id="MobiDB-lite"/>
    </source>
</evidence>
<keyword evidence="6 11" id="KW-0863">Zinc-finger</keyword>
<dbReference type="GO" id="GO:0005840">
    <property type="term" value="C:ribosome"/>
    <property type="evidence" value="ECO:0007669"/>
    <property type="project" value="UniProtKB-KW"/>
</dbReference>
<dbReference type="HAMAP" id="MF_01315">
    <property type="entry name" value="Ribosomal_uS13"/>
    <property type="match status" value="1"/>
</dbReference>
<feature type="region of interest" description="Disordered" evidence="12">
    <location>
        <begin position="1"/>
        <end position="92"/>
    </location>
</feature>
<dbReference type="Pfam" id="PF23209">
    <property type="entry name" value="IDM1_C"/>
    <property type="match status" value="1"/>
</dbReference>
<dbReference type="GO" id="GO:0006357">
    <property type="term" value="P:regulation of transcription by RNA polymerase II"/>
    <property type="evidence" value="ECO:0007669"/>
    <property type="project" value="TreeGrafter"/>
</dbReference>
<comment type="similarity">
    <text evidence="3">Belongs to the universal ribosomal protein uS13 family.</text>
</comment>
<dbReference type="InterPro" id="IPR016181">
    <property type="entry name" value="Acyl_CoA_acyltransferase"/>
</dbReference>
<dbReference type="InterPro" id="IPR001965">
    <property type="entry name" value="Znf_PHD"/>
</dbReference>
<keyword evidence="10" id="KW-0687">Ribonucleoprotein</keyword>
<feature type="compositionally biased region" description="Basic residues" evidence="12">
    <location>
        <begin position="268"/>
        <end position="277"/>
    </location>
</feature>
<evidence type="ECO:0000256" key="9">
    <source>
        <dbReference type="ARBA" id="ARBA00023242"/>
    </source>
</evidence>
<evidence type="ECO:0000256" key="11">
    <source>
        <dbReference type="PROSITE-ProRule" id="PRU00146"/>
    </source>
</evidence>
<dbReference type="InterPro" id="IPR013083">
    <property type="entry name" value="Znf_RING/FYVE/PHD"/>
</dbReference>
<dbReference type="SUPFAM" id="SSF57903">
    <property type="entry name" value="FYVE/PHD zinc finger"/>
    <property type="match status" value="1"/>
</dbReference>
<dbReference type="Pfam" id="PF16135">
    <property type="entry name" value="TDBD"/>
    <property type="match status" value="1"/>
</dbReference>
<dbReference type="GO" id="GO:0003723">
    <property type="term" value="F:RNA binding"/>
    <property type="evidence" value="ECO:0007669"/>
    <property type="project" value="InterPro"/>
</dbReference>
<keyword evidence="8" id="KW-0689">Ribosomal protein</keyword>
<evidence type="ECO:0000313" key="15">
    <source>
        <dbReference type="Proteomes" id="UP000813462"/>
    </source>
</evidence>
<dbReference type="GO" id="GO:1990904">
    <property type="term" value="C:ribonucleoprotein complex"/>
    <property type="evidence" value="ECO:0007669"/>
    <property type="project" value="UniProtKB-KW"/>
</dbReference>
<keyword evidence="7" id="KW-0862">Zinc</keyword>
<dbReference type="InterPro" id="IPR019787">
    <property type="entry name" value="Znf_PHD-finger"/>
</dbReference>
<dbReference type="InterPro" id="IPR032308">
    <property type="entry name" value="TDBD"/>
</dbReference>
<name>A0A978UQS8_ZIZJJ</name>
<dbReference type="Pfam" id="PF00628">
    <property type="entry name" value="PHD"/>
    <property type="match status" value="1"/>
</dbReference>
<dbReference type="NCBIfam" id="NF003140">
    <property type="entry name" value="PRK04053.1"/>
    <property type="match status" value="1"/>
</dbReference>
<dbReference type="SUPFAM" id="SSF55729">
    <property type="entry name" value="Acyl-CoA N-acyltransferases (Nat)"/>
    <property type="match status" value="1"/>
</dbReference>
<keyword evidence="4" id="KW-0963">Cytoplasm</keyword>
<dbReference type="GO" id="GO:0005634">
    <property type="term" value="C:nucleus"/>
    <property type="evidence" value="ECO:0007669"/>
    <property type="project" value="UniProtKB-SubCell"/>
</dbReference>
<dbReference type="Gene3D" id="3.30.40.10">
    <property type="entry name" value="Zinc/RING finger domain, C3HC4 (zinc finger)"/>
    <property type="match status" value="1"/>
</dbReference>
<evidence type="ECO:0000256" key="5">
    <source>
        <dbReference type="ARBA" id="ARBA00022723"/>
    </source>
</evidence>
<dbReference type="InterPro" id="IPR018269">
    <property type="entry name" value="Ribosomal_uS13_CS"/>
</dbReference>
<comment type="caution">
    <text evidence="14">The sequence shown here is derived from an EMBL/GenBank/DDBJ whole genome shotgun (WGS) entry which is preliminary data.</text>
</comment>
<feature type="region of interest" description="Disordered" evidence="12">
    <location>
        <begin position="517"/>
        <end position="559"/>
    </location>
</feature>
<organism evidence="14 15">
    <name type="scientific">Ziziphus jujuba var. spinosa</name>
    <dbReference type="NCBI Taxonomy" id="714518"/>
    <lineage>
        <taxon>Eukaryota</taxon>
        <taxon>Viridiplantae</taxon>
        <taxon>Streptophyta</taxon>
        <taxon>Embryophyta</taxon>
        <taxon>Tracheophyta</taxon>
        <taxon>Spermatophyta</taxon>
        <taxon>Magnoliopsida</taxon>
        <taxon>eudicotyledons</taxon>
        <taxon>Gunneridae</taxon>
        <taxon>Pentapetalae</taxon>
        <taxon>rosids</taxon>
        <taxon>fabids</taxon>
        <taxon>Rosales</taxon>
        <taxon>Rhamnaceae</taxon>
        <taxon>Paliureae</taxon>
        <taxon>Ziziphus</taxon>
    </lineage>
</organism>
<dbReference type="GO" id="GO:0008270">
    <property type="term" value="F:zinc ion binding"/>
    <property type="evidence" value="ECO:0007669"/>
    <property type="project" value="UniProtKB-KW"/>
</dbReference>
<evidence type="ECO:0000256" key="3">
    <source>
        <dbReference type="ARBA" id="ARBA00008080"/>
    </source>
</evidence>
<dbReference type="InterPro" id="IPR011011">
    <property type="entry name" value="Znf_FYVE_PHD"/>
</dbReference>
<evidence type="ECO:0000256" key="4">
    <source>
        <dbReference type="ARBA" id="ARBA00022490"/>
    </source>
</evidence>
<feature type="domain" description="PHD-type" evidence="13">
    <location>
        <begin position="713"/>
        <end position="758"/>
    </location>
</feature>
<dbReference type="Proteomes" id="UP000813462">
    <property type="component" value="Unassembled WGS sequence"/>
</dbReference>
<evidence type="ECO:0000256" key="6">
    <source>
        <dbReference type="ARBA" id="ARBA00022771"/>
    </source>
</evidence>
<feature type="compositionally biased region" description="Basic and acidic residues" evidence="12">
    <location>
        <begin position="13"/>
        <end position="25"/>
    </location>
</feature>
<feature type="compositionally biased region" description="Basic residues" evidence="12">
    <location>
        <begin position="244"/>
        <end position="254"/>
    </location>
</feature>
<feature type="compositionally biased region" description="Basic and acidic residues" evidence="12">
    <location>
        <begin position="51"/>
        <end position="90"/>
    </location>
</feature>
<dbReference type="Gene3D" id="1.10.8.50">
    <property type="match status" value="1"/>
</dbReference>
<dbReference type="PROSITE" id="PS50159">
    <property type="entry name" value="RIBOSOMAL_S13_2"/>
    <property type="match status" value="1"/>
</dbReference>
<dbReference type="PROSITE" id="PS00646">
    <property type="entry name" value="RIBOSOMAL_S13_1"/>
    <property type="match status" value="1"/>
</dbReference>
<proteinExistence type="inferred from homology"/>
<dbReference type="InterPro" id="IPR010979">
    <property type="entry name" value="Ribosomal_uS13-like_H2TH"/>
</dbReference>
<dbReference type="Pfam" id="PF22970">
    <property type="entry name" value="DUF7028"/>
    <property type="match status" value="1"/>
</dbReference>
<comment type="subcellular location">
    <subcellularLocation>
        <location evidence="2">Cytoplasm</location>
    </subcellularLocation>
    <subcellularLocation>
        <location evidence="1">Nucleus</location>
    </subcellularLocation>
</comment>
<dbReference type="GO" id="GO:0003677">
    <property type="term" value="F:DNA binding"/>
    <property type="evidence" value="ECO:0007669"/>
    <property type="project" value="InterPro"/>
</dbReference>
<protein>
    <recommendedName>
        <fullName evidence="13">PHD-type domain-containing protein</fullName>
    </recommendedName>
</protein>
<evidence type="ECO:0000259" key="13">
    <source>
        <dbReference type="PROSITE" id="PS50016"/>
    </source>
</evidence>
<accession>A0A978UQS8</accession>
<dbReference type="SMART" id="SM00249">
    <property type="entry name" value="PHD"/>
    <property type="match status" value="2"/>
</dbReference>
<feature type="compositionally biased region" description="Basic and acidic residues" evidence="12">
    <location>
        <begin position="517"/>
        <end position="532"/>
    </location>
</feature>
<dbReference type="GO" id="GO:0003735">
    <property type="term" value="F:structural constituent of ribosome"/>
    <property type="evidence" value="ECO:0007669"/>
    <property type="project" value="InterPro"/>
</dbReference>
<feature type="compositionally biased region" description="Basic residues" evidence="12">
    <location>
        <begin position="172"/>
        <end position="181"/>
    </location>
</feature>
<evidence type="ECO:0000256" key="8">
    <source>
        <dbReference type="ARBA" id="ARBA00022980"/>
    </source>
</evidence>
<dbReference type="PANTHER" id="PTHR46309">
    <property type="entry name" value="PHD FINGER PROTEIN 12"/>
    <property type="match status" value="1"/>
</dbReference>
<sequence length="1682" mass="188340">MKEGLRSWGLTVNDEKKGDEEKQESCNKGGENILHLDLGDPGPVGESLGMEIEKQGDGLGEHSGEDGDKGRRNDGLTENERNKKMVDSGEKITNIDTENRKVEAEVLTGKERIVGRVLRSRFAVKGGTGSNNTEDEVVAVEKSGGVDGSEMKCVEVKEEMSHQLVEGLEKKPKGKRGRPPKLGKVENGLSASGLKKKKLKRGRPCKVDNNVINALDNELMKQSKGKRGRPRKVQESDSVDVGLRKKLKLKRGRPPKVQAGDGSDGLRKKLNLKRGRPPKVQENDASDGGLRKKLKRKCERAVKVQESDAFYGGLSKKLKVKRGMPPKVQVSKGKLGIKSKINLKLQGKMKQNAAANSLHGQRVLIAEESNVRFSSPKKNKDGMDLVTKDNKASLENRSKAIINAKEKMDIREEKNTEKVGEIKPPSARQSVRDKIIDILQDAGWTIEYRPRFGRDYKDAVYVNPEGKTHWSVTLAYEKLKMHYENGDSNIYKTGFKFSPLPEQELNVLKKVIVKERDDKGKSRREGKGEKKIGVIGNKKQKKKLNGKSPKRRAKEKETMHKRMPHLVRDHNQQKTQGRKRCALLVRNSMEGGDSDADGYIPYDGKRTVLAWMIDLGTVSLNGKVHYMNRRKTRVLLEGRITRDGIYCDCCNEVITISKFETHAGSKLCEPYKNIFLESGTSLLQCLLDSWNKQQESECQAFHFIDVNGEDPNDDTCGICGDGGDLICCDGCPSTFHQSCLDIKKFPSGDWHCVYCSCKFCWMVGGNTCQKDDDNYLATSALLTCHLCEEKYHQFCTQANDAVYDDSCSPSFCGRKCQKLFKKLQILLGVKHEMEEGFSWTLVRRSDVGSGKSLLDTPQMVECNSNMIECNSKLAVALYIMDECFLPIVDHRSGINLIHNIVYNCGSNFNRLNYSGFFTAILERDDEIVCAASIRIHGNQLAEMPFIGTRHMYRRQGMCRRLLGAIEYVLCSLDVERLVIPAISELRETWTSIFGFKPLEVSSKRKMKNKNMLVFPGVDMLQKPLLKLPVVEENVIIREGKFFFFFFSYSTFCQTWKVQDPLKRAKACRGSCLPDGPSNGTSDLTSEAMNLTNSATDPKSLGRIDVAQDNSEAKEKTNMNPLGSVDVLHEQTELIGEYPYVSGSTIPFLDEKKVELDRRPNLHGASEEESKTFMLPLIKSEAIHCGRPIFCAFGESMESANYEGKEEDSSAKNNFTSHNEGSVNHFTAINTAEPQEKAPLLELNTSGENTISLDSEAKSQILTDNRNLKCHNSEHCSEDKKVDIHRVEYNQWHTQGGFPQILPICSNLPPELVRQSSLTENSEGCHSSLPAEFCNRAFQGNRIDTCEVGMSALVDTECYPSCGAHLETNGVCKAKEVNSSSLVVTVHGVQDPKEVRTMAVGDVPTDMNDRPKLNAKSLKISDFDSQVDHASAVQCNPETLCNAGNTSGVALHCASAGDGKRHKQHLWRNFWNYAGAVIPELTDTLSFLFSFFFLGLLESTVLGALVRSFRQSSSSSALQQTKTCLRFKTLTMSLVANEDFQHILRVLNTNVDGKQKIMFALTSIKGVGRRFANIVCKKADVDMNKRAGELSAAELDNLMVIVANPRQFKIPDWFLNRKKDYKDGRYSQVVSNALDMKLRDDLERLKKIRNHRGLRHYWGLRVRGQHTKTTGRRGKTVGVSKKR</sequence>
<evidence type="ECO:0000256" key="1">
    <source>
        <dbReference type="ARBA" id="ARBA00004123"/>
    </source>
</evidence>
<dbReference type="GO" id="GO:0005737">
    <property type="term" value="C:cytoplasm"/>
    <property type="evidence" value="ECO:0007669"/>
    <property type="project" value="UniProtKB-SubCell"/>
</dbReference>
<evidence type="ECO:0000256" key="2">
    <source>
        <dbReference type="ARBA" id="ARBA00004496"/>
    </source>
</evidence>
<dbReference type="Gene3D" id="4.10.910.10">
    <property type="entry name" value="30s ribosomal protein s13, domain 2"/>
    <property type="match status" value="1"/>
</dbReference>
<feature type="compositionally biased region" description="Basic and acidic residues" evidence="12">
    <location>
        <begin position="160"/>
        <end position="171"/>
    </location>
</feature>
<dbReference type="InterPro" id="IPR056511">
    <property type="entry name" value="IDM1_C"/>
</dbReference>
<evidence type="ECO:0000256" key="10">
    <source>
        <dbReference type="ARBA" id="ARBA00023274"/>
    </source>
</evidence>
<dbReference type="EMBL" id="JAEACU010000009">
    <property type="protein sequence ID" value="KAH7517228.1"/>
    <property type="molecule type" value="Genomic_DNA"/>
</dbReference>
<dbReference type="CDD" id="cd15539">
    <property type="entry name" value="PHD1_AIRE"/>
    <property type="match status" value="1"/>
</dbReference>
<dbReference type="FunFam" id="4.10.910.10:FF:000002">
    <property type="entry name" value="40S ribosomal protein S18"/>
    <property type="match status" value="1"/>
</dbReference>
<dbReference type="InterPro" id="IPR042163">
    <property type="entry name" value="PHF12"/>
</dbReference>